<feature type="chain" id="PRO_5029750804" evidence="1">
    <location>
        <begin position="25"/>
        <end position="180"/>
    </location>
</feature>
<organism evidence="2 3">
    <name type="scientific">Clytia hemisphaerica</name>
    <dbReference type="NCBI Taxonomy" id="252671"/>
    <lineage>
        <taxon>Eukaryota</taxon>
        <taxon>Metazoa</taxon>
        <taxon>Cnidaria</taxon>
        <taxon>Hydrozoa</taxon>
        <taxon>Hydroidolina</taxon>
        <taxon>Leptothecata</taxon>
        <taxon>Obeliida</taxon>
        <taxon>Clytiidae</taxon>
        <taxon>Clytia</taxon>
    </lineage>
</organism>
<dbReference type="EnsemblMetazoa" id="CLYHEMT014294.1">
    <property type="protein sequence ID" value="CLYHEMP014294.1"/>
    <property type="gene ID" value="CLYHEMG014294"/>
</dbReference>
<reference evidence="2" key="1">
    <citation type="submission" date="2021-01" db="UniProtKB">
        <authorList>
            <consortium name="EnsemblMetazoa"/>
        </authorList>
    </citation>
    <scope>IDENTIFICATION</scope>
</reference>
<sequence length="180" mass="20474">MYRANDIALLVVLLALTFNQSTHAQKFEVLDDGQDLLAEMCRSCRAHINVCQYQRVFRNNARTEMMCSQLKTECHQCLLPYLISEQDTKSAESADMHQMTESNHLANDAGQDSNDVLEDLLDSTQQMEDTQFSSTRSKRGCALTCEAARHMCDNHAKIDNYMKLLRCKQKANCKGCLKLV</sequence>
<accession>A0A7M5WWM4</accession>
<protein>
    <submittedName>
        <fullName evidence="2">Uncharacterized protein</fullName>
    </submittedName>
</protein>
<dbReference type="Proteomes" id="UP000594262">
    <property type="component" value="Unplaced"/>
</dbReference>
<evidence type="ECO:0000313" key="3">
    <source>
        <dbReference type="Proteomes" id="UP000594262"/>
    </source>
</evidence>
<evidence type="ECO:0000313" key="2">
    <source>
        <dbReference type="EnsemblMetazoa" id="CLYHEMP014294.1"/>
    </source>
</evidence>
<dbReference type="AlphaFoldDB" id="A0A7M5WWM4"/>
<evidence type="ECO:0000256" key="1">
    <source>
        <dbReference type="SAM" id="SignalP"/>
    </source>
</evidence>
<keyword evidence="1" id="KW-0732">Signal</keyword>
<feature type="signal peptide" evidence="1">
    <location>
        <begin position="1"/>
        <end position="24"/>
    </location>
</feature>
<keyword evidence="3" id="KW-1185">Reference proteome</keyword>
<proteinExistence type="predicted"/>
<name>A0A7M5WWM4_9CNID</name>